<evidence type="ECO:0000313" key="2">
    <source>
        <dbReference type="EMBL" id="MCT2588693.1"/>
    </source>
</evidence>
<protein>
    <submittedName>
        <fullName evidence="2">OsmC family protein</fullName>
    </submittedName>
</protein>
<dbReference type="InterPro" id="IPR015946">
    <property type="entry name" value="KH_dom-like_a/b"/>
</dbReference>
<evidence type="ECO:0000256" key="1">
    <source>
        <dbReference type="SAM" id="MobiDB-lite"/>
    </source>
</evidence>
<sequence length="173" mass="18578">MSRSHTYELTVRWTGNRGTGTDSYRSFGRIHEVLAEGKPTIPASSDPHFRGDPDRWNPEELLVASLSECHMLWYLHLCATGGVVVTGYTDQPVGTVEMDEGGRGGGQFTEVVLRPEITVTDASMIDRAVALHAEVPARCFIARSVNFPVQHRPNVTAAPPAGQAPGQAPAAGG</sequence>
<dbReference type="EMBL" id="JAJAGO010000001">
    <property type="protein sequence ID" value="MCT2588693.1"/>
    <property type="molecule type" value="Genomic_DNA"/>
</dbReference>
<dbReference type="Pfam" id="PF02566">
    <property type="entry name" value="OsmC"/>
    <property type="match status" value="1"/>
</dbReference>
<accession>A0ABT2JLU7</accession>
<dbReference type="InterPro" id="IPR052707">
    <property type="entry name" value="OsmC_Ohr_Peroxiredoxin"/>
</dbReference>
<name>A0ABT2JLU7_9ACTN</name>
<feature type="region of interest" description="Disordered" evidence="1">
    <location>
        <begin position="154"/>
        <end position="173"/>
    </location>
</feature>
<dbReference type="RefSeq" id="WP_260215612.1">
    <property type="nucleotide sequence ID" value="NZ_JAJAGO010000001.1"/>
</dbReference>
<dbReference type="SUPFAM" id="SSF82784">
    <property type="entry name" value="OsmC-like"/>
    <property type="match status" value="1"/>
</dbReference>
<feature type="compositionally biased region" description="Low complexity" evidence="1">
    <location>
        <begin position="157"/>
        <end position="173"/>
    </location>
</feature>
<dbReference type="PANTHER" id="PTHR42830:SF2">
    <property type="entry name" value="OSMC_OHR FAMILY PROTEIN"/>
    <property type="match status" value="1"/>
</dbReference>
<dbReference type="Proteomes" id="UP001156389">
    <property type="component" value="Unassembled WGS sequence"/>
</dbReference>
<evidence type="ECO:0000313" key="3">
    <source>
        <dbReference type="Proteomes" id="UP001156389"/>
    </source>
</evidence>
<dbReference type="InterPro" id="IPR036102">
    <property type="entry name" value="OsmC/Ohrsf"/>
</dbReference>
<gene>
    <name evidence="2" type="ORF">LHJ74_01835</name>
</gene>
<dbReference type="PANTHER" id="PTHR42830">
    <property type="entry name" value="OSMOTICALLY INDUCIBLE FAMILY PROTEIN"/>
    <property type="match status" value="1"/>
</dbReference>
<proteinExistence type="predicted"/>
<comment type="caution">
    <text evidence="2">The sequence shown here is derived from an EMBL/GenBank/DDBJ whole genome shotgun (WGS) entry which is preliminary data.</text>
</comment>
<keyword evidence="3" id="KW-1185">Reference proteome</keyword>
<organism evidence="2 3">
    <name type="scientific">Streptomyces gossypii</name>
    <dbReference type="NCBI Taxonomy" id="2883101"/>
    <lineage>
        <taxon>Bacteria</taxon>
        <taxon>Bacillati</taxon>
        <taxon>Actinomycetota</taxon>
        <taxon>Actinomycetes</taxon>
        <taxon>Kitasatosporales</taxon>
        <taxon>Streptomycetaceae</taxon>
        <taxon>Streptomyces</taxon>
    </lineage>
</organism>
<dbReference type="Gene3D" id="3.30.300.20">
    <property type="match status" value="1"/>
</dbReference>
<dbReference type="InterPro" id="IPR003718">
    <property type="entry name" value="OsmC/Ohr_fam"/>
</dbReference>
<reference evidence="2 3" key="1">
    <citation type="submission" date="2021-10" db="EMBL/GenBank/DDBJ databases">
        <title>Streptomyces gossypii sp. nov., isolated from soil collected from cotton field.</title>
        <authorList>
            <person name="Ge X."/>
            <person name="Chen X."/>
            <person name="Liu W."/>
        </authorList>
    </citation>
    <scope>NUCLEOTIDE SEQUENCE [LARGE SCALE GENOMIC DNA]</scope>
    <source>
        <strain evidence="2 3">N2-109</strain>
    </source>
</reference>